<dbReference type="PANTHER" id="PTHR22572">
    <property type="entry name" value="SUGAR-1-PHOSPHATE GUANYL TRANSFERASE"/>
    <property type="match status" value="1"/>
</dbReference>
<dbReference type="InterPro" id="IPR036900">
    <property type="entry name" value="A-D-PHexomutase_C_sf"/>
</dbReference>
<dbReference type="Gene3D" id="3.40.120.10">
    <property type="entry name" value="Alpha-D-Glucose-1,6-Bisphosphate, subunit A, domain 3"/>
    <property type="match status" value="3"/>
</dbReference>
<proteinExistence type="inferred from homology"/>
<evidence type="ECO:0000256" key="1">
    <source>
        <dbReference type="ARBA" id="ARBA00007274"/>
    </source>
</evidence>
<dbReference type="CDD" id="cd04181">
    <property type="entry name" value="NTP_transferase"/>
    <property type="match status" value="1"/>
</dbReference>
<dbReference type="InterPro" id="IPR005835">
    <property type="entry name" value="NTP_transferase_dom"/>
</dbReference>
<evidence type="ECO:0000259" key="5">
    <source>
        <dbReference type="Pfam" id="PF25087"/>
    </source>
</evidence>
<feature type="domain" description="Nucleotidyl transferase" evidence="3">
    <location>
        <begin position="2"/>
        <end position="229"/>
    </location>
</feature>
<dbReference type="SUPFAM" id="SSF51161">
    <property type="entry name" value="Trimeric LpxA-like enzymes"/>
    <property type="match status" value="1"/>
</dbReference>
<dbReference type="InterPro" id="IPR056729">
    <property type="entry name" value="GMPPB_C"/>
</dbReference>
<gene>
    <name evidence="6" type="ORF">ACFSOY_05490</name>
</gene>
<evidence type="ECO:0000259" key="3">
    <source>
        <dbReference type="Pfam" id="PF00483"/>
    </source>
</evidence>
<sequence>MKAVILAGGKGSRLRPLTCNKPKPMVPLLGQPCMGYAIDLLRSAGVEEIAVTLQYLPDVIRDYFGDGAEHGVSMCYYEESTPLGTAGSVKHAQEFLDETFLVMSGDALTDFDLLQALQDHKEKGAAATILLTRVDSPLEFGVVITETDGRIVRFLEKPSWGEVFSDMVNTGIYILERDVLELIPAGREFDFSKDLFPILMQRGYHLNGYVAAGYWSDIGNLAQYRQTQFDMLDGKANCQIRGFRISPQVWLSPDVQIAEGVQLEGPCYIGRESVIEAGAQIGPYSVIGECNVIKAGASIRRSVLWNRNYLGAGVELRGASLCSHVSLESHSSCFEGAVIGDRCSLGAKAVVKQQVKLWPGKRVQEGTTVHTSLVWGEKLERTLFGLSGVQGIGNVEITPDFAGRLAAAYGATLPFGAKIALASDSDPFAALIKSALATGLRAAGVHTVDCQLATTPMMRYAVRAARADGGIYVRRKGASAEGRILIQFVDQSGINIDKGWERKIESAYWQEDFRRANLTQIGTGNRFSQLQAAYVADMIREVDPEQIKRGQFHLALQYRPDLYGSFVLDLLERLGCAVSVIDSREAAQGELQHLVFTGAFDLGVCLDDDGEGIVLVSDRSEVIEKDRLLTLQTLIYLVAGGERVAVPVTAPSIIETMAAKFGAVTVRTKANPRALMEAQQDVPFSLMFDALYTLLKLIDTLASGRKKLSELVESIPNYFLLRRDVPCPREEKGRVMRRLLEESKGDSLEMVDGIKVFQADGWALILPDSEEPLFQVFAQGVTERRAEEMADRYVEKILSYQNESIRGRDRAALTGDR</sequence>
<dbReference type="Gene3D" id="3.30.310.50">
    <property type="entry name" value="Alpha-D-phosphohexomutase, C-terminal domain"/>
    <property type="match status" value="1"/>
</dbReference>
<dbReference type="InterPro" id="IPR005844">
    <property type="entry name" value="A-D-PHexomutase_a/b/a-I"/>
</dbReference>
<dbReference type="Pfam" id="PF02878">
    <property type="entry name" value="PGM_PMM_I"/>
    <property type="match status" value="1"/>
</dbReference>
<dbReference type="Pfam" id="PF25087">
    <property type="entry name" value="GMPPB_C"/>
    <property type="match status" value="1"/>
</dbReference>
<dbReference type="RefSeq" id="WP_386044596.1">
    <property type="nucleotide sequence ID" value="NZ_JBHUIO010000005.1"/>
</dbReference>
<feature type="domain" description="Alpha-D-phosphohexomutase alpha/beta/alpha" evidence="4">
    <location>
        <begin position="382"/>
        <end position="514"/>
    </location>
</feature>
<accession>A0ABW4ZTW5</accession>
<protein>
    <submittedName>
        <fullName evidence="6">Sugar phosphate nucleotidyltransferase</fullName>
    </submittedName>
</protein>
<dbReference type="InterPro" id="IPR011004">
    <property type="entry name" value="Trimer_LpxA-like_sf"/>
</dbReference>
<dbReference type="Pfam" id="PF00483">
    <property type="entry name" value="NTP_transferase"/>
    <property type="match status" value="1"/>
</dbReference>
<name>A0ABW4ZTW5_9BACL</name>
<evidence type="ECO:0000313" key="6">
    <source>
        <dbReference type="EMBL" id="MFD2169442.1"/>
    </source>
</evidence>
<dbReference type="EMBL" id="JBHUIO010000005">
    <property type="protein sequence ID" value="MFD2169442.1"/>
    <property type="molecule type" value="Genomic_DNA"/>
</dbReference>
<comment type="similarity">
    <text evidence="1">Belongs to the transferase hexapeptide repeat family.</text>
</comment>
<dbReference type="Gene3D" id="2.160.10.10">
    <property type="entry name" value="Hexapeptide repeat proteins"/>
    <property type="match status" value="1"/>
</dbReference>
<dbReference type="InterPro" id="IPR050486">
    <property type="entry name" value="Mannose-1P_guanyltransferase"/>
</dbReference>
<dbReference type="SUPFAM" id="SSF53448">
    <property type="entry name" value="Nucleotide-diphospho-sugar transferases"/>
    <property type="match status" value="1"/>
</dbReference>
<organism evidence="6 7">
    <name type="scientific">Tumebacillus lipolyticus</name>
    <dbReference type="NCBI Taxonomy" id="1280370"/>
    <lineage>
        <taxon>Bacteria</taxon>
        <taxon>Bacillati</taxon>
        <taxon>Bacillota</taxon>
        <taxon>Bacilli</taxon>
        <taxon>Bacillales</taxon>
        <taxon>Alicyclobacillaceae</taxon>
        <taxon>Tumebacillus</taxon>
    </lineage>
</organism>
<evidence type="ECO:0000313" key="7">
    <source>
        <dbReference type="Proteomes" id="UP001597343"/>
    </source>
</evidence>
<dbReference type="Proteomes" id="UP001597343">
    <property type="component" value="Unassembled WGS sequence"/>
</dbReference>
<evidence type="ECO:0000256" key="2">
    <source>
        <dbReference type="ARBA" id="ARBA00010231"/>
    </source>
</evidence>
<dbReference type="InterPro" id="IPR016055">
    <property type="entry name" value="A-D-PHexomutase_a/b/a-I/II/III"/>
</dbReference>
<evidence type="ECO:0000259" key="4">
    <source>
        <dbReference type="Pfam" id="PF02878"/>
    </source>
</evidence>
<feature type="domain" description="Mannose-1-phosphate guanyltransferase C-terminal" evidence="5">
    <location>
        <begin position="264"/>
        <end position="366"/>
    </location>
</feature>
<reference evidence="7" key="1">
    <citation type="journal article" date="2019" name="Int. J. Syst. Evol. Microbiol.">
        <title>The Global Catalogue of Microorganisms (GCM) 10K type strain sequencing project: providing services to taxonomists for standard genome sequencing and annotation.</title>
        <authorList>
            <consortium name="The Broad Institute Genomics Platform"/>
            <consortium name="The Broad Institute Genome Sequencing Center for Infectious Disease"/>
            <person name="Wu L."/>
            <person name="Ma J."/>
        </authorList>
    </citation>
    <scope>NUCLEOTIDE SEQUENCE [LARGE SCALE GENOMIC DNA]</scope>
    <source>
        <strain evidence="7">CGMCC 1.13574</strain>
    </source>
</reference>
<keyword evidence="7" id="KW-1185">Reference proteome</keyword>
<dbReference type="SUPFAM" id="SSF53738">
    <property type="entry name" value="Phosphoglucomutase, first 3 domains"/>
    <property type="match status" value="1"/>
</dbReference>
<comment type="caution">
    <text evidence="6">The sequence shown here is derived from an EMBL/GenBank/DDBJ whole genome shotgun (WGS) entry which is preliminary data.</text>
</comment>
<dbReference type="Gene3D" id="3.90.550.10">
    <property type="entry name" value="Spore Coat Polysaccharide Biosynthesis Protein SpsA, Chain A"/>
    <property type="match status" value="1"/>
</dbReference>
<dbReference type="InterPro" id="IPR029044">
    <property type="entry name" value="Nucleotide-diphossugar_trans"/>
</dbReference>
<dbReference type="SUPFAM" id="SSF55957">
    <property type="entry name" value="Phosphoglucomutase, C-terminal domain"/>
    <property type="match status" value="1"/>
</dbReference>
<comment type="similarity">
    <text evidence="2">Belongs to the phosphohexose mutase family.</text>
</comment>